<evidence type="ECO:0000313" key="2">
    <source>
        <dbReference type="EMBL" id="CAD7203321.1"/>
    </source>
</evidence>
<feature type="region of interest" description="Disordered" evidence="1">
    <location>
        <begin position="337"/>
        <end position="364"/>
    </location>
</feature>
<dbReference type="EMBL" id="OA570472">
    <property type="protein sequence ID" value="CAD7203321.1"/>
    <property type="molecule type" value="Genomic_DNA"/>
</dbReference>
<sequence>MYNGSGRITLCHCHFTVSRTFPPDSVKQWRYEHYVSGSRSGVGTQSIMVEGPNTVYLLVGLVIMYRIPLVSHVIPLGGAQDTLGRPCDTLWWGTGYPLVCNRIPLVSHVIPLGGEQDTGDPMAKLALRGMSEPTDGSERSFIAGGKFPFPCPVSTWRYRCGWSSARTLPWYACVTGHACNIPLVHITVGWKGAASLTGDPSDPHRERRSQFRLQCACAHSWSRQDCLLFVSRSRAAAVLKQCWDRTDRVRVLGCNAGPMYLNPLRWPHGLRQCFSNCEVHITGEARGDLVCVKDPIRKAGRMQAPTIRLEERMSPYTYPTDPSSSLSNQFFTRHCNGHDSGRSSRSPLKLNKKESGQNGQKSGC</sequence>
<evidence type="ECO:0000256" key="1">
    <source>
        <dbReference type="SAM" id="MobiDB-lite"/>
    </source>
</evidence>
<dbReference type="AlphaFoldDB" id="A0A7R8ZBD6"/>
<accession>A0A7R8ZBD6</accession>
<organism evidence="2">
    <name type="scientific">Timema douglasi</name>
    <name type="common">Walking stick</name>
    <dbReference type="NCBI Taxonomy" id="61478"/>
    <lineage>
        <taxon>Eukaryota</taxon>
        <taxon>Metazoa</taxon>
        <taxon>Ecdysozoa</taxon>
        <taxon>Arthropoda</taxon>
        <taxon>Hexapoda</taxon>
        <taxon>Insecta</taxon>
        <taxon>Pterygota</taxon>
        <taxon>Neoptera</taxon>
        <taxon>Polyneoptera</taxon>
        <taxon>Phasmatodea</taxon>
        <taxon>Timematodea</taxon>
        <taxon>Timematoidea</taxon>
        <taxon>Timematidae</taxon>
        <taxon>Timema</taxon>
    </lineage>
</organism>
<reference evidence="2" key="1">
    <citation type="submission" date="2020-11" db="EMBL/GenBank/DDBJ databases">
        <authorList>
            <person name="Tran Van P."/>
        </authorList>
    </citation>
    <scope>NUCLEOTIDE SEQUENCE</scope>
</reference>
<protein>
    <submittedName>
        <fullName evidence="2">Uncharacterized protein</fullName>
    </submittedName>
</protein>
<gene>
    <name evidence="2" type="ORF">TDIB3V08_LOCUS9494</name>
</gene>
<proteinExistence type="predicted"/>
<name>A0A7R8ZBD6_TIMDO</name>